<dbReference type="Ensembl" id="ENSOART00020050932.1">
    <property type="protein sequence ID" value="ENSOARP00020037117.1"/>
    <property type="gene ID" value="ENSOARG00020033568.1"/>
</dbReference>
<evidence type="ECO:0000313" key="1">
    <source>
        <dbReference type="Ensembl" id="ENSOARP00020037117.1"/>
    </source>
</evidence>
<reference evidence="1" key="2">
    <citation type="submission" date="2025-08" db="UniProtKB">
        <authorList>
            <consortium name="Ensembl"/>
        </authorList>
    </citation>
    <scope>IDENTIFICATION</scope>
</reference>
<protein>
    <submittedName>
        <fullName evidence="1">Uncharacterized protein</fullName>
    </submittedName>
</protein>
<organism evidence="1">
    <name type="scientific">Ovis aries</name>
    <name type="common">Sheep</name>
    <dbReference type="NCBI Taxonomy" id="9940"/>
    <lineage>
        <taxon>Eukaryota</taxon>
        <taxon>Metazoa</taxon>
        <taxon>Chordata</taxon>
        <taxon>Craniata</taxon>
        <taxon>Vertebrata</taxon>
        <taxon>Euteleostomi</taxon>
        <taxon>Mammalia</taxon>
        <taxon>Eutheria</taxon>
        <taxon>Laurasiatheria</taxon>
        <taxon>Artiodactyla</taxon>
        <taxon>Ruminantia</taxon>
        <taxon>Pecora</taxon>
        <taxon>Bovidae</taxon>
        <taxon>Caprinae</taxon>
        <taxon>Ovis</taxon>
    </lineage>
</organism>
<proteinExistence type="predicted"/>
<reference evidence="1" key="3">
    <citation type="submission" date="2025-09" db="UniProtKB">
        <authorList>
            <consortium name="Ensembl"/>
        </authorList>
    </citation>
    <scope>IDENTIFICATION</scope>
</reference>
<accession>A0AC11CXZ2</accession>
<sequence>MSRLTQRTAVSPELLPPPTFHGGCDKLSWLPEGKVFSNVQRERIISRFLKESVLKRVFRSKQLRWEGPSYRKEDPSHSFPASRKQEYWSGLPFPPSGDLPDPGTEFISLRPPALAGRFFTVNATQRVSSDPQTQTQIQSERGI</sequence>
<name>A0AC11CXZ2_SHEEP</name>
<reference evidence="1" key="1">
    <citation type="submission" date="2020-11" db="EMBL/GenBank/DDBJ databases">
        <authorList>
            <person name="Davenport K.M."/>
            <person name="Bickhart D.M."/>
            <person name="Smith T.P.L."/>
            <person name="Murdoch B.M."/>
            <person name="Rosen B.D."/>
        </authorList>
    </citation>
    <scope>NUCLEOTIDE SEQUENCE [LARGE SCALE GENOMIC DNA]</scope>
    <source>
        <strain evidence="1">OAR_USU_Benz2616</strain>
    </source>
</reference>